<name>W7XL66_TETTS</name>
<dbReference type="AlphaFoldDB" id="W7XL66"/>
<dbReference type="RefSeq" id="XP_012651676.1">
    <property type="nucleotide sequence ID" value="XM_012796222.1"/>
</dbReference>
<evidence type="ECO:0000313" key="2">
    <source>
        <dbReference type="Proteomes" id="UP000009168"/>
    </source>
</evidence>
<dbReference type="Proteomes" id="UP000009168">
    <property type="component" value="Unassembled WGS sequence"/>
</dbReference>
<dbReference type="KEGG" id="tet:TTHERM_000573209"/>
<accession>W7XL66</accession>
<dbReference type="EMBL" id="GG662798">
    <property type="protein sequence ID" value="EWS75754.1"/>
    <property type="molecule type" value="Genomic_DNA"/>
</dbReference>
<dbReference type="GeneID" id="24439641"/>
<reference evidence="2" key="1">
    <citation type="journal article" date="2006" name="PLoS Biol.">
        <title>Macronuclear genome sequence of the ciliate Tetrahymena thermophila, a model eukaryote.</title>
        <authorList>
            <person name="Eisen J.A."/>
            <person name="Coyne R.S."/>
            <person name="Wu M."/>
            <person name="Wu D."/>
            <person name="Thiagarajan M."/>
            <person name="Wortman J.R."/>
            <person name="Badger J.H."/>
            <person name="Ren Q."/>
            <person name="Amedeo P."/>
            <person name="Jones K.M."/>
            <person name="Tallon L.J."/>
            <person name="Delcher A.L."/>
            <person name="Salzberg S.L."/>
            <person name="Silva J.C."/>
            <person name="Haas B.J."/>
            <person name="Majoros W.H."/>
            <person name="Farzad M."/>
            <person name="Carlton J.M."/>
            <person name="Smith R.K. Jr."/>
            <person name="Garg J."/>
            <person name="Pearlman R.E."/>
            <person name="Karrer K.M."/>
            <person name="Sun L."/>
            <person name="Manning G."/>
            <person name="Elde N.C."/>
            <person name="Turkewitz A.P."/>
            <person name="Asai D.J."/>
            <person name="Wilkes D.E."/>
            <person name="Wang Y."/>
            <person name="Cai H."/>
            <person name="Collins K."/>
            <person name="Stewart B.A."/>
            <person name="Lee S.R."/>
            <person name="Wilamowska K."/>
            <person name="Weinberg Z."/>
            <person name="Ruzzo W.L."/>
            <person name="Wloga D."/>
            <person name="Gaertig J."/>
            <person name="Frankel J."/>
            <person name="Tsao C.-C."/>
            <person name="Gorovsky M.A."/>
            <person name="Keeling P.J."/>
            <person name="Waller R.F."/>
            <person name="Patron N.J."/>
            <person name="Cherry J.M."/>
            <person name="Stover N.A."/>
            <person name="Krieger C.J."/>
            <person name="del Toro C."/>
            <person name="Ryder H.F."/>
            <person name="Williamson S.C."/>
            <person name="Barbeau R.A."/>
            <person name="Hamilton E.P."/>
            <person name="Orias E."/>
        </authorList>
    </citation>
    <scope>NUCLEOTIDE SEQUENCE [LARGE SCALE GENOMIC DNA]</scope>
    <source>
        <strain evidence="2">SB210</strain>
    </source>
</reference>
<keyword evidence="2" id="KW-1185">Reference proteome</keyword>
<dbReference type="InParanoid" id="W7XL66"/>
<protein>
    <submittedName>
        <fullName evidence="1">Uncharacterized protein</fullName>
    </submittedName>
</protein>
<organism evidence="1 2">
    <name type="scientific">Tetrahymena thermophila (strain SB210)</name>
    <dbReference type="NCBI Taxonomy" id="312017"/>
    <lineage>
        <taxon>Eukaryota</taxon>
        <taxon>Sar</taxon>
        <taxon>Alveolata</taxon>
        <taxon>Ciliophora</taxon>
        <taxon>Intramacronucleata</taxon>
        <taxon>Oligohymenophorea</taxon>
        <taxon>Hymenostomatida</taxon>
        <taxon>Tetrahymenina</taxon>
        <taxon>Tetrahymenidae</taxon>
        <taxon>Tetrahymena</taxon>
    </lineage>
</organism>
<sequence>MYLEGNSIRLELDINKQMQTSQIHRDQAEEIYDMINEQDLKTSSQIHQSLQIQMEDNYLPINNQVQQIFCISLKIHFKLISQSKANRILQLSHQSQIKFSKYHFY</sequence>
<gene>
    <name evidence="1" type="ORF">TTHERM_000573209</name>
</gene>
<proteinExistence type="predicted"/>
<evidence type="ECO:0000313" key="1">
    <source>
        <dbReference type="EMBL" id="EWS75754.1"/>
    </source>
</evidence>